<evidence type="ECO:0000256" key="19">
    <source>
        <dbReference type="ARBA" id="ARBA00041500"/>
    </source>
</evidence>
<dbReference type="EMBL" id="JALNTZ010000010">
    <property type="protein sequence ID" value="KAJ3639436.1"/>
    <property type="molecule type" value="Genomic_DNA"/>
</dbReference>
<evidence type="ECO:0000256" key="12">
    <source>
        <dbReference type="ARBA" id="ARBA00022845"/>
    </source>
</evidence>
<feature type="chain" id="PRO_5041299849" description="non-specific serine/threonine protein kinase" evidence="22">
    <location>
        <begin position="19"/>
        <end position="867"/>
    </location>
</feature>
<accession>A0AA38HLA4</accession>
<evidence type="ECO:0000256" key="2">
    <source>
        <dbReference type="ARBA" id="ARBA00012513"/>
    </source>
</evidence>
<protein>
    <recommendedName>
        <fullName evidence="2">non-specific serine/threonine protein kinase</fullName>
        <ecNumber evidence="2">2.7.11.1</ecNumber>
    </recommendedName>
    <alternativeName>
        <fullName evidence="19">PRKR-like endoplasmic reticulum kinase</fullName>
    </alternativeName>
</protein>
<dbReference type="SMART" id="SM00220">
    <property type="entry name" value="S_TKc"/>
    <property type="match status" value="1"/>
</dbReference>
<gene>
    <name evidence="24" type="ORF">Zmor_002797</name>
</gene>
<evidence type="ECO:0000256" key="17">
    <source>
        <dbReference type="ARBA" id="ARBA00023230"/>
    </source>
</evidence>
<keyword evidence="4" id="KW-0597">Phosphoprotein</keyword>
<comment type="similarity">
    <text evidence="18">Belongs to the protein kinase superfamily. Ser/Thr protein kinase family. GCN2 subfamily.</text>
</comment>
<dbReference type="GO" id="GO:0005634">
    <property type="term" value="C:nucleus"/>
    <property type="evidence" value="ECO:0007669"/>
    <property type="project" value="TreeGrafter"/>
</dbReference>
<evidence type="ECO:0000256" key="9">
    <source>
        <dbReference type="ARBA" id="ARBA00022777"/>
    </source>
</evidence>
<dbReference type="Proteomes" id="UP001168821">
    <property type="component" value="Unassembled WGS sequence"/>
</dbReference>
<keyword evidence="15" id="KW-0472">Membrane</keyword>
<comment type="caution">
    <text evidence="24">The sequence shown here is derived from an EMBL/GenBank/DDBJ whole genome shotgun (WGS) entry which is preliminary data.</text>
</comment>
<evidence type="ECO:0000259" key="23">
    <source>
        <dbReference type="PROSITE" id="PS50011"/>
    </source>
</evidence>
<comment type="subcellular location">
    <subcellularLocation>
        <location evidence="1">Endoplasmic reticulum membrane</location>
        <topology evidence="1">Single-pass type I membrane protein</topology>
    </subcellularLocation>
</comment>
<dbReference type="InterPro" id="IPR015943">
    <property type="entry name" value="WD40/YVTN_repeat-like_dom_sf"/>
</dbReference>
<keyword evidence="8 20" id="KW-0547">Nucleotide-binding</keyword>
<evidence type="ECO:0000256" key="5">
    <source>
        <dbReference type="ARBA" id="ARBA00022679"/>
    </source>
</evidence>
<dbReference type="SUPFAM" id="SSF56112">
    <property type="entry name" value="Protein kinase-like (PK-like)"/>
    <property type="match status" value="1"/>
</dbReference>
<evidence type="ECO:0000256" key="6">
    <source>
        <dbReference type="ARBA" id="ARBA00022692"/>
    </source>
</evidence>
<evidence type="ECO:0000256" key="8">
    <source>
        <dbReference type="ARBA" id="ARBA00022741"/>
    </source>
</evidence>
<evidence type="ECO:0000256" key="20">
    <source>
        <dbReference type="PROSITE-ProRule" id="PRU10141"/>
    </source>
</evidence>
<dbReference type="InterPro" id="IPR011009">
    <property type="entry name" value="Kinase-like_dom_sf"/>
</dbReference>
<evidence type="ECO:0000256" key="18">
    <source>
        <dbReference type="ARBA" id="ARBA00037982"/>
    </source>
</evidence>
<dbReference type="GO" id="GO:0005524">
    <property type="term" value="F:ATP binding"/>
    <property type="evidence" value="ECO:0007669"/>
    <property type="project" value="UniProtKB-UniRule"/>
</dbReference>
<evidence type="ECO:0000256" key="14">
    <source>
        <dbReference type="ARBA" id="ARBA00023016"/>
    </source>
</evidence>
<dbReference type="InterPro" id="IPR008271">
    <property type="entry name" value="Ser/Thr_kinase_AS"/>
</dbReference>
<proteinExistence type="inferred from homology"/>
<evidence type="ECO:0000256" key="7">
    <source>
        <dbReference type="ARBA" id="ARBA00022729"/>
    </source>
</evidence>
<dbReference type="GO" id="GO:0004694">
    <property type="term" value="F:eukaryotic translation initiation factor 2alpha kinase activity"/>
    <property type="evidence" value="ECO:0007669"/>
    <property type="project" value="TreeGrafter"/>
</dbReference>
<dbReference type="PROSITE" id="PS00107">
    <property type="entry name" value="PROTEIN_KINASE_ATP"/>
    <property type="match status" value="1"/>
</dbReference>
<feature type="signal peptide" evidence="22">
    <location>
        <begin position="1"/>
        <end position="18"/>
    </location>
</feature>
<name>A0AA38HLA4_9CUCU</name>
<keyword evidence="14" id="KW-0346">Stress response</keyword>
<dbReference type="GO" id="GO:0006986">
    <property type="term" value="P:response to unfolded protein"/>
    <property type="evidence" value="ECO:0007669"/>
    <property type="project" value="UniProtKB-KW"/>
</dbReference>
<dbReference type="InterPro" id="IPR011047">
    <property type="entry name" value="Quinoprotein_ADH-like_sf"/>
</dbReference>
<dbReference type="PANTHER" id="PTHR11042:SF91">
    <property type="entry name" value="EUKARYOTIC TRANSLATION INITIATION FACTOR 2-ALPHA KINASE"/>
    <property type="match status" value="1"/>
</dbReference>
<evidence type="ECO:0000256" key="13">
    <source>
        <dbReference type="ARBA" id="ARBA00022989"/>
    </source>
</evidence>
<feature type="region of interest" description="Disordered" evidence="21">
    <location>
        <begin position="602"/>
        <end position="623"/>
    </location>
</feature>
<keyword evidence="17" id="KW-0834">Unfolded protein response</keyword>
<evidence type="ECO:0000256" key="3">
    <source>
        <dbReference type="ARBA" id="ARBA00022527"/>
    </source>
</evidence>
<evidence type="ECO:0000256" key="4">
    <source>
        <dbReference type="ARBA" id="ARBA00022553"/>
    </source>
</evidence>
<dbReference type="FunFam" id="1.10.510.10:FF:000251">
    <property type="entry name" value="eukaryotic translation initiation factor 2-alpha kinase 3"/>
    <property type="match status" value="1"/>
</dbReference>
<dbReference type="PANTHER" id="PTHR11042">
    <property type="entry name" value="EUKARYOTIC TRANSLATION INITIATION FACTOR 2-ALPHA KINASE EIF2-ALPHA KINASE -RELATED"/>
    <property type="match status" value="1"/>
</dbReference>
<evidence type="ECO:0000256" key="10">
    <source>
        <dbReference type="ARBA" id="ARBA00022824"/>
    </source>
</evidence>
<keyword evidence="25" id="KW-1185">Reference proteome</keyword>
<evidence type="ECO:0000313" key="24">
    <source>
        <dbReference type="EMBL" id="KAJ3639436.1"/>
    </source>
</evidence>
<dbReference type="InterPro" id="IPR000719">
    <property type="entry name" value="Prot_kinase_dom"/>
</dbReference>
<keyword evidence="9" id="KW-0418">Kinase</keyword>
<keyword evidence="16" id="KW-0325">Glycoprotein</keyword>
<evidence type="ECO:0000256" key="15">
    <source>
        <dbReference type="ARBA" id="ARBA00023136"/>
    </source>
</evidence>
<keyword evidence="7 22" id="KW-0732">Signal</keyword>
<evidence type="ECO:0000256" key="11">
    <source>
        <dbReference type="ARBA" id="ARBA00022840"/>
    </source>
</evidence>
<evidence type="ECO:0000256" key="22">
    <source>
        <dbReference type="SAM" id="SignalP"/>
    </source>
</evidence>
<organism evidence="24 25">
    <name type="scientific">Zophobas morio</name>
    <dbReference type="NCBI Taxonomy" id="2755281"/>
    <lineage>
        <taxon>Eukaryota</taxon>
        <taxon>Metazoa</taxon>
        <taxon>Ecdysozoa</taxon>
        <taxon>Arthropoda</taxon>
        <taxon>Hexapoda</taxon>
        <taxon>Insecta</taxon>
        <taxon>Pterygota</taxon>
        <taxon>Neoptera</taxon>
        <taxon>Endopterygota</taxon>
        <taxon>Coleoptera</taxon>
        <taxon>Polyphaga</taxon>
        <taxon>Cucujiformia</taxon>
        <taxon>Tenebrionidae</taxon>
        <taxon>Zophobas</taxon>
    </lineage>
</organism>
<reference evidence="24" key="1">
    <citation type="journal article" date="2023" name="G3 (Bethesda)">
        <title>Whole genome assemblies of Zophobas morio and Tenebrio molitor.</title>
        <authorList>
            <person name="Kaur S."/>
            <person name="Stinson S.A."/>
            <person name="diCenzo G.C."/>
        </authorList>
    </citation>
    <scope>NUCLEOTIDE SEQUENCE</scope>
    <source>
        <strain evidence="24">QUZm001</strain>
    </source>
</reference>
<dbReference type="Gene3D" id="1.10.510.10">
    <property type="entry name" value="Transferase(Phosphotransferase) domain 1"/>
    <property type="match status" value="1"/>
</dbReference>
<feature type="compositionally biased region" description="Polar residues" evidence="21">
    <location>
        <begin position="606"/>
        <end position="619"/>
    </location>
</feature>
<keyword evidence="3" id="KW-0723">Serine/threonine-protein kinase</keyword>
<feature type="domain" description="Protein kinase" evidence="23">
    <location>
        <begin position="457"/>
        <end position="839"/>
    </location>
</feature>
<keyword evidence="5" id="KW-0808">Transferase</keyword>
<keyword evidence="13" id="KW-1133">Transmembrane helix</keyword>
<dbReference type="PROSITE" id="PS50011">
    <property type="entry name" value="PROTEIN_KINASE_DOM"/>
    <property type="match status" value="1"/>
</dbReference>
<dbReference type="Gene3D" id="2.130.10.10">
    <property type="entry name" value="YVTN repeat-like/Quinoprotein amine dehydrogenase"/>
    <property type="match status" value="1"/>
</dbReference>
<dbReference type="AlphaFoldDB" id="A0AA38HLA4"/>
<dbReference type="PROSITE" id="PS00108">
    <property type="entry name" value="PROTEIN_KINASE_ST"/>
    <property type="match status" value="1"/>
</dbReference>
<dbReference type="InterPro" id="IPR017441">
    <property type="entry name" value="Protein_kinase_ATP_BS"/>
</dbReference>
<evidence type="ECO:0000256" key="21">
    <source>
        <dbReference type="SAM" id="MobiDB-lite"/>
    </source>
</evidence>
<keyword evidence="10" id="KW-0256">Endoplasmic reticulum</keyword>
<evidence type="ECO:0000313" key="25">
    <source>
        <dbReference type="Proteomes" id="UP001168821"/>
    </source>
</evidence>
<dbReference type="Gene3D" id="3.30.200.20">
    <property type="entry name" value="Phosphorylase Kinase, domain 1"/>
    <property type="match status" value="1"/>
</dbReference>
<dbReference type="GO" id="GO:0005789">
    <property type="term" value="C:endoplasmic reticulum membrane"/>
    <property type="evidence" value="ECO:0007669"/>
    <property type="project" value="UniProtKB-SubCell"/>
</dbReference>
<evidence type="ECO:0000256" key="1">
    <source>
        <dbReference type="ARBA" id="ARBA00004115"/>
    </source>
</evidence>
<keyword evidence="12" id="KW-0810">Translation regulation</keyword>
<dbReference type="EC" id="2.7.11.1" evidence="2"/>
<evidence type="ECO:0000256" key="16">
    <source>
        <dbReference type="ARBA" id="ARBA00023180"/>
    </source>
</evidence>
<dbReference type="FunFam" id="3.30.200.20:FF:000193">
    <property type="entry name" value="Eukaryotic translation initiation factor 2-alpha kinase 3"/>
    <property type="match status" value="1"/>
</dbReference>
<sequence length="867" mass="99817">MIILKFITFFATLVLINAQTDYELLPNCLENQVPGLVLVSTIDGRFSALTSEGTLQWQVETDPGPLLVSNIHHIELSNKGKWIRMIPSLSGSIYQFDGHYIDPVSLSAESLLKSSFKHSDDLVFAGGLEVTTYGIGFRTGKIFYTCSTQNCINNTNSESEAEDILLLERNTQVVRAVESRTGHERWNFSVGHHNIKSTQVSCTDPTTNLFNWNVTAIMPDGLLIASNYQDNVKITWQYHFTSPIVRVWKWNGHELTEIDLFQSKSDKEASDTQVSPAIYVGMHKKQLYIHESFAWQNKLHYGTEIVQTERLGRIPWKPISASGLLTEDDSTATSVLYSSEYVNGRGYYLYSEQAIKQKNSGLCENNSTLRFKALTYKEKADSIRWFLSGWWKEIVVILLTTSLLFNFMFRSLTRRQQQKQVIFVERPVEIPQKDSSSSDRISESSDTFFSSRYLHDFETLRCLGKGGFGVVFEVKQKIDECNYAIKRIVLPNEKNKREAVMREVKALAKLEHHNIVRYFNSWVEQPPPGWQDQYDREWIKESSEFPSESTTNHNTASCVSSRNQSFGIKMEDTDSADSYRCVPSNKSKSEDSFIVFDRSEEDDNCNETSSTSDTVSYDGSHSPGVVNWRRPSRRYHCINDNTPTLEDPPAFLYIQMQLCQKQSLREWLVENKERHFFKTLDIFKQIVSAVEYVHLQGLIHRDLKPSNIFFSLDGQIKVGDFGLVKDEEESHDASNGFNSLRGHTREVGTRLYMSPEQLNGQKYNYKVDIYSLGLIFFELLVYFSTDMERIRTLMDLRDHKFPINFVENYGDEHNLLKMMLCQLPEKRLTTFGVRARPPLSNCDNDYNKAYDFELPKTIRNIGLSTKT</sequence>
<dbReference type="Pfam" id="PF00069">
    <property type="entry name" value="Pkinase"/>
    <property type="match status" value="2"/>
</dbReference>
<keyword evidence="6" id="KW-0812">Transmembrane</keyword>
<dbReference type="InterPro" id="IPR050339">
    <property type="entry name" value="CC_SR_Kinase"/>
</dbReference>
<keyword evidence="11 20" id="KW-0067">ATP-binding</keyword>
<feature type="binding site" evidence="20">
    <location>
        <position position="486"/>
    </location>
    <ligand>
        <name>ATP</name>
        <dbReference type="ChEBI" id="CHEBI:30616"/>
    </ligand>
</feature>
<dbReference type="SUPFAM" id="SSF50998">
    <property type="entry name" value="Quinoprotein alcohol dehydrogenase-like"/>
    <property type="match status" value="1"/>
</dbReference>